<sequence>MSYVPDSPSDRRIIEERLLYLPMVRALEDATFPELAQTAKKMVKVLDYIVGYMTFEDIVLDRFLGHASALRKTLQRTQQKIDTSKWSYSDGTQINPASRNEVRSMISSSEELRERGRDLLRAIGLVKKRAKGLRRPKGSRSYRLSSSIFRTKEDGNTILEDMADMVEVAQAAFETRASIDIVECIANIVNRQQRKDQFQLAEKFAGFIERVTSGAGSAHSAGQAQRRSVEAIPMEQNIAIDMERWLSSEKRVYCLSGEPGTGKTRIAIGLCGLLSSELAPRATLGASFFISHGNKDLRSFRFALLSISHQVSPRSRANLLGIP</sequence>
<evidence type="ECO:0000259" key="2">
    <source>
        <dbReference type="Pfam" id="PF24883"/>
    </source>
</evidence>
<reference evidence="3 4" key="1">
    <citation type="submission" date="2021-08" db="EMBL/GenBank/DDBJ databases">
        <title>Draft Genome Sequence of Phanerochaete sordida strain YK-624.</title>
        <authorList>
            <person name="Mori T."/>
            <person name="Dohra H."/>
            <person name="Suzuki T."/>
            <person name="Kawagishi H."/>
            <person name="Hirai H."/>
        </authorList>
    </citation>
    <scope>NUCLEOTIDE SEQUENCE [LARGE SCALE GENOMIC DNA]</scope>
    <source>
        <strain evidence="3 4">YK-624</strain>
    </source>
</reference>
<dbReference type="InterPro" id="IPR027417">
    <property type="entry name" value="P-loop_NTPase"/>
</dbReference>
<evidence type="ECO:0000313" key="3">
    <source>
        <dbReference type="EMBL" id="GJE96815.1"/>
    </source>
</evidence>
<feature type="domain" description="Nephrocystin 3-like N-terminal" evidence="2">
    <location>
        <begin position="242"/>
        <end position="314"/>
    </location>
</feature>
<dbReference type="Pfam" id="PF24883">
    <property type="entry name" value="NPHP3_N"/>
    <property type="match status" value="1"/>
</dbReference>
<keyword evidence="1" id="KW-0677">Repeat</keyword>
<proteinExistence type="predicted"/>
<name>A0A9P3GKC9_9APHY</name>
<organism evidence="3 4">
    <name type="scientific">Phanerochaete sordida</name>
    <dbReference type="NCBI Taxonomy" id="48140"/>
    <lineage>
        <taxon>Eukaryota</taxon>
        <taxon>Fungi</taxon>
        <taxon>Dikarya</taxon>
        <taxon>Basidiomycota</taxon>
        <taxon>Agaricomycotina</taxon>
        <taxon>Agaricomycetes</taxon>
        <taxon>Polyporales</taxon>
        <taxon>Phanerochaetaceae</taxon>
        <taxon>Phanerochaete</taxon>
    </lineage>
</organism>
<gene>
    <name evidence="3" type="ORF">PsYK624_130210</name>
</gene>
<comment type="caution">
    <text evidence="3">The sequence shown here is derived from an EMBL/GenBank/DDBJ whole genome shotgun (WGS) entry which is preliminary data.</text>
</comment>
<dbReference type="SUPFAM" id="SSF52540">
    <property type="entry name" value="P-loop containing nucleoside triphosphate hydrolases"/>
    <property type="match status" value="1"/>
</dbReference>
<keyword evidence="4" id="KW-1185">Reference proteome</keyword>
<dbReference type="OrthoDB" id="4760524at2759"/>
<evidence type="ECO:0000313" key="4">
    <source>
        <dbReference type="Proteomes" id="UP000703269"/>
    </source>
</evidence>
<dbReference type="EMBL" id="BPQB01000064">
    <property type="protein sequence ID" value="GJE96815.1"/>
    <property type="molecule type" value="Genomic_DNA"/>
</dbReference>
<accession>A0A9P3GKC9</accession>
<evidence type="ECO:0000256" key="1">
    <source>
        <dbReference type="ARBA" id="ARBA00022737"/>
    </source>
</evidence>
<dbReference type="InterPro" id="IPR056884">
    <property type="entry name" value="NPHP3-like_N"/>
</dbReference>
<dbReference type="AlphaFoldDB" id="A0A9P3GKC9"/>
<dbReference type="Proteomes" id="UP000703269">
    <property type="component" value="Unassembled WGS sequence"/>
</dbReference>
<protein>
    <recommendedName>
        <fullName evidence="2">Nephrocystin 3-like N-terminal domain-containing protein</fullName>
    </recommendedName>
</protein>